<reference evidence="2 3" key="1">
    <citation type="journal article" date="2020" name="IScience">
        <title>Genome Sequencing of the Endangered Kingdonia uniflora (Circaeasteraceae, Ranunculales) Reveals Potential Mechanisms of Evolutionary Specialization.</title>
        <authorList>
            <person name="Sun Y."/>
            <person name="Deng T."/>
            <person name="Zhang A."/>
            <person name="Moore M.J."/>
            <person name="Landis J.B."/>
            <person name="Lin N."/>
            <person name="Zhang H."/>
            <person name="Zhang X."/>
            <person name="Huang J."/>
            <person name="Zhang X."/>
            <person name="Sun H."/>
            <person name="Wang H."/>
        </authorList>
    </citation>
    <scope>NUCLEOTIDE SEQUENCE [LARGE SCALE GENOMIC DNA]</scope>
    <source>
        <strain evidence="2">TB1705</strain>
        <tissue evidence="2">Leaf</tissue>
    </source>
</reference>
<accession>A0A7J7N9K8</accession>
<feature type="region of interest" description="Disordered" evidence="1">
    <location>
        <begin position="169"/>
        <end position="194"/>
    </location>
</feature>
<comment type="caution">
    <text evidence="2">The sequence shown here is derived from an EMBL/GenBank/DDBJ whole genome shotgun (WGS) entry which is preliminary data.</text>
</comment>
<evidence type="ECO:0000256" key="1">
    <source>
        <dbReference type="SAM" id="MobiDB-lite"/>
    </source>
</evidence>
<dbReference type="Proteomes" id="UP000541444">
    <property type="component" value="Unassembled WGS sequence"/>
</dbReference>
<gene>
    <name evidence="2" type="ORF">GIB67_016177</name>
</gene>
<evidence type="ECO:0000313" key="2">
    <source>
        <dbReference type="EMBL" id="KAF6163837.1"/>
    </source>
</evidence>
<feature type="compositionally biased region" description="Basic and acidic residues" evidence="1">
    <location>
        <begin position="171"/>
        <end position="194"/>
    </location>
</feature>
<keyword evidence="3" id="KW-1185">Reference proteome</keyword>
<evidence type="ECO:0000313" key="3">
    <source>
        <dbReference type="Proteomes" id="UP000541444"/>
    </source>
</evidence>
<organism evidence="2 3">
    <name type="scientific">Kingdonia uniflora</name>
    <dbReference type="NCBI Taxonomy" id="39325"/>
    <lineage>
        <taxon>Eukaryota</taxon>
        <taxon>Viridiplantae</taxon>
        <taxon>Streptophyta</taxon>
        <taxon>Embryophyta</taxon>
        <taxon>Tracheophyta</taxon>
        <taxon>Spermatophyta</taxon>
        <taxon>Magnoliopsida</taxon>
        <taxon>Ranunculales</taxon>
        <taxon>Circaeasteraceae</taxon>
        <taxon>Kingdonia</taxon>
    </lineage>
</organism>
<sequence>MLKRPSTSGIMGSGETMKKRRVEPSEMSGIMIVEDRPIVEDALEEVEEKTMLAAHHGVEEMSKMAVPLMTGICLEVGEERVELKRKKVELKRIVARLKTNLLKEGKWMEALKALQVVEINNLLTEAMTNLKEVDVVDAIRVDTYVEEEEDEEIEDVAIGVIDGLDSVPHQTVKDNQGDYNEHPEGENEKGLKDIRPRLKDLEAELAKERDASASLLSLQAELQVKLQSAHLREDDARQCNQEFT</sequence>
<protein>
    <submittedName>
        <fullName evidence="2">Uncharacterized protein</fullName>
    </submittedName>
</protein>
<dbReference type="EMBL" id="JACGCM010000963">
    <property type="protein sequence ID" value="KAF6163837.1"/>
    <property type="molecule type" value="Genomic_DNA"/>
</dbReference>
<name>A0A7J7N9K8_9MAGN</name>
<feature type="region of interest" description="Disordered" evidence="1">
    <location>
        <begin position="1"/>
        <end position="24"/>
    </location>
</feature>
<dbReference type="AlphaFoldDB" id="A0A7J7N9K8"/>
<feature type="compositionally biased region" description="Polar residues" evidence="1">
    <location>
        <begin position="1"/>
        <end position="10"/>
    </location>
</feature>
<proteinExistence type="predicted"/>